<dbReference type="AlphaFoldDB" id="A0AAW1Y2P9"/>
<accession>A0AAW1Y2P9</accession>
<dbReference type="Proteomes" id="UP001457282">
    <property type="component" value="Unassembled WGS sequence"/>
</dbReference>
<keyword evidence="2" id="KW-1185">Reference proteome</keyword>
<reference evidence="1 2" key="1">
    <citation type="journal article" date="2023" name="G3 (Bethesda)">
        <title>A chromosome-length genome assembly and annotation of blackberry (Rubus argutus, cv. 'Hillquist').</title>
        <authorList>
            <person name="Bruna T."/>
            <person name="Aryal R."/>
            <person name="Dudchenko O."/>
            <person name="Sargent D.J."/>
            <person name="Mead D."/>
            <person name="Buti M."/>
            <person name="Cavallini A."/>
            <person name="Hytonen T."/>
            <person name="Andres J."/>
            <person name="Pham M."/>
            <person name="Weisz D."/>
            <person name="Mascagni F."/>
            <person name="Usai G."/>
            <person name="Natali L."/>
            <person name="Bassil N."/>
            <person name="Fernandez G.E."/>
            <person name="Lomsadze A."/>
            <person name="Armour M."/>
            <person name="Olukolu B."/>
            <person name="Poorten T."/>
            <person name="Britton C."/>
            <person name="Davik J."/>
            <person name="Ashrafi H."/>
            <person name="Aiden E.L."/>
            <person name="Borodovsky M."/>
            <person name="Worthington M."/>
        </authorList>
    </citation>
    <scope>NUCLEOTIDE SEQUENCE [LARGE SCALE GENOMIC DNA]</scope>
    <source>
        <strain evidence="1">PI 553951</strain>
    </source>
</reference>
<evidence type="ECO:0000313" key="2">
    <source>
        <dbReference type="Proteomes" id="UP001457282"/>
    </source>
</evidence>
<evidence type="ECO:0000313" key="1">
    <source>
        <dbReference type="EMBL" id="KAK9943144.1"/>
    </source>
</evidence>
<gene>
    <name evidence="1" type="ORF">M0R45_008762</name>
</gene>
<proteinExistence type="predicted"/>
<sequence>MKSMIASQMQRMGKDIRIIKSRLPTRKSANQGRGGRMKRADYLATEVDTGKEKSTCDGDPSQQMQVGHKHTYGWDIDEDYSHHRNDLSHLHINDKTKSAQDHDVAEYAEIRKQGSSAIMAKFRSPDQETLKISGDHQFTLDEGFGLVSLNRRSNCWLRKIMHRVTG</sequence>
<name>A0AAW1Y2P9_RUBAR</name>
<dbReference type="EMBL" id="JBEDUW010000002">
    <property type="protein sequence ID" value="KAK9943144.1"/>
    <property type="molecule type" value="Genomic_DNA"/>
</dbReference>
<organism evidence="1 2">
    <name type="scientific">Rubus argutus</name>
    <name type="common">Southern blackberry</name>
    <dbReference type="NCBI Taxonomy" id="59490"/>
    <lineage>
        <taxon>Eukaryota</taxon>
        <taxon>Viridiplantae</taxon>
        <taxon>Streptophyta</taxon>
        <taxon>Embryophyta</taxon>
        <taxon>Tracheophyta</taxon>
        <taxon>Spermatophyta</taxon>
        <taxon>Magnoliopsida</taxon>
        <taxon>eudicotyledons</taxon>
        <taxon>Gunneridae</taxon>
        <taxon>Pentapetalae</taxon>
        <taxon>rosids</taxon>
        <taxon>fabids</taxon>
        <taxon>Rosales</taxon>
        <taxon>Rosaceae</taxon>
        <taxon>Rosoideae</taxon>
        <taxon>Rosoideae incertae sedis</taxon>
        <taxon>Rubus</taxon>
    </lineage>
</organism>
<protein>
    <submittedName>
        <fullName evidence="1">Uncharacterized protein</fullName>
    </submittedName>
</protein>
<comment type="caution">
    <text evidence="1">The sequence shown here is derived from an EMBL/GenBank/DDBJ whole genome shotgun (WGS) entry which is preliminary data.</text>
</comment>